<dbReference type="Gramene" id="Os08t0560401-00">
    <property type="protein sequence ID" value="Os08t0560401-00"/>
    <property type="gene ID" value="Os08g0560401"/>
</dbReference>
<name>A0A0P0XJ76_ORYSJ</name>
<dbReference type="InParanoid" id="A0A0P0XJ76"/>
<evidence type="ECO:0000256" key="1">
    <source>
        <dbReference type="SAM" id="MobiDB-lite"/>
    </source>
</evidence>
<keyword evidence="3" id="KW-1185">Reference proteome</keyword>
<dbReference type="PaxDb" id="39947-A0A0P0XJ76"/>
<reference evidence="3" key="1">
    <citation type="journal article" date="2005" name="Nature">
        <title>The map-based sequence of the rice genome.</title>
        <authorList>
            <consortium name="International rice genome sequencing project (IRGSP)"/>
            <person name="Matsumoto T."/>
            <person name="Wu J."/>
            <person name="Kanamori H."/>
            <person name="Katayose Y."/>
            <person name="Fujisawa M."/>
            <person name="Namiki N."/>
            <person name="Mizuno H."/>
            <person name="Yamamoto K."/>
            <person name="Antonio B.A."/>
            <person name="Baba T."/>
            <person name="Sakata K."/>
            <person name="Nagamura Y."/>
            <person name="Aoki H."/>
            <person name="Arikawa K."/>
            <person name="Arita K."/>
            <person name="Bito T."/>
            <person name="Chiden Y."/>
            <person name="Fujitsuka N."/>
            <person name="Fukunaka R."/>
            <person name="Hamada M."/>
            <person name="Harada C."/>
            <person name="Hayashi A."/>
            <person name="Hijishita S."/>
            <person name="Honda M."/>
            <person name="Hosokawa S."/>
            <person name="Ichikawa Y."/>
            <person name="Idonuma A."/>
            <person name="Iijima M."/>
            <person name="Ikeda M."/>
            <person name="Ikeno M."/>
            <person name="Ito K."/>
            <person name="Ito S."/>
            <person name="Ito T."/>
            <person name="Ito Y."/>
            <person name="Ito Y."/>
            <person name="Iwabuchi A."/>
            <person name="Kamiya K."/>
            <person name="Karasawa W."/>
            <person name="Kurita K."/>
            <person name="Katagiri S."/>
            <person name="Kikuta A."/>
            <person name="Kobayashi H."/>
            <person name="Kobayashi N."/>
            <person name="Machita K."/>
            <person name="Maehara T."/>
            <person name="Masukawa M."/>
            <person name="Mizubayashi T."/>
            <person name="Mukai Y."/>
            <person name="Nagasaki H."/>
            <person name="Nagata Y."/>
            <person name="Naito S."/>
            <person name="Nakashima M."/>
            <person name="Nakama Y."/>
            <person name="Nakamichi Y."/>
            <person name="Nakamura M."/>
            <person name="Meguro A."/>
            <person name="Negishi M."/>
            <person name="Ohta I."/>
            <person name="Ohta T."/>
            <person name="Okamoto M."/>
            <person name="Ono N."/>
            <person name="Saji S."/>
            <person name="Sakaguchi M."/>
            <person name="Sakai K."/>
            <person name="Shibata M."/>
            <person name="Shimokawa T."/>
            <person name="Song J."/>
            <person name="Takazaki Y."/>
            <person name="Terasawa K."/>
            <person name="Tsugane M."/>
            <person name="Tsuji K."/>
            <person name="Ueda S."/>
            <person name="Waki K."/>
            <person name="Yamagata H."/>
            <person name="Yamamoto M."/>
            <person name="Yamamoto S."/>
            <person name="Yamane H."/>
            <person name="Yoshiki S."/>
            <person name="Yoshihara R."/>
            <person name="Yukawa K."/>
            <person name="Zhong H."/>
            <person name="Yano M."/>
            <person name="Yuan Q."/>
            <person name="Ouyang S."/>
            <person name="Liu J."/>
            <person name="Jones K.M."/>
            <person name="Gansberger K."/>
            <person name="Moffat K."/>
            <person name="Hill J."/>
            <person name="Bera J."/>
            <person name="Fadrosh D."/>
            <person name="Jin S."/>
            <person name="Johri S."/>
            <person name="Kim M."/>
            <person name="Overton L."/>
            <person name="Reardon M."/>
            <person name="Tsitrin T."/>
            <person name="Vuong H."/>
            <person name="Weaver B."/>
            <person name="Ciecko A."/>
            <person name="Tallon L."/>
            <person name="Jackson J."/>
            <person name="Pai G."/>
            <person name="Aken S.V."/>
            <person name="Utterback T."/>
            <person name="Reidmuller S."/>
            <person name="Feldblyum T."/>
            <person name="Hsiao J."/>
            <person name="Zismann V."/>
            <person name="Iobst S."/>
            <person name="de Vazeille A.R."/>
            <person name="Buell C.R."/>
            <person name="Ying K."/>
            <person name="Li Y."/>
            <person name="Lu T."/>
            <person name="Huang Y."/>
            <person name="Zhao Q."/>
            <person name="Feng Q."/>
            <person name="Zhang L."/>
            <person name="Zhu J."/>
            <person name="Weng Q."/>
            <person name="Mu J."/>
            <person name="Lu Y."/>
            <person name="Fan D."/>
            <person name="Liu Y."/>
            <person name="Guan J."/>
            <person name="Zhang Y."/>
            <person name="Yu S."/>
            <person name="Liu X."/>
            <person name="Zhang Y."/>
            <person name="Hong G."/>
            <person name="Han B."/>
            <person name="Choisne N."/>
            <person name="Demange N."/>
            <person name="Orjeda G."/>
            <person name="Samain S."/>
            <person name="Cattolico L."/>
            <person name="Pelletier E."/>
            <person name="Couloux A."/>
            <person name="Segurens B."/>
            <person name="Wincker P."/>
            <person name="D'Hont A."/>
            <person name="Scarpelli C."/>
            <person name="Weissenbach J."/>
            <person name="Salanoubat M."/>
            <person name="Quetier F."/>
            <person name="Yu Y."/>
            <person name="Kim H.R."/>
            <person name="Rambo T."/>
            <person name="Currie J."/>
            <person name="Collura K."/>
            <person name="Luo M."/>
            <person name="Yang T."/>
            <person name="Ammiraju J.S.S."/>
            <person name="Engler F."/>
            <person name="Soderlund C."/>
            <person name="Wing R.A."/>
            <person name="Palmer L.E."/>
            <person name="de la Bastide M."/>
            <person name="Spiegel L."/>
            <person name="Nascimento L."/>
            <person name="Zutavern T."/>
            <person name="O'Shaughnessy A."/>
            <person name="Dike S."/>
            <person name="Dedhia N."/>
            <person name="Preston R."/>
            <person name="Balija V."/>
            <person name="McCombie W.R."/>
            <person name="Chow T."/>
            <person name="Chen H."/>
            <person name="Chung M."/>
            <person name="Chen C."/>
            <person name="Shaw J."/>
            <person name="Wu H."/>
            <person name="Hsiao K."/>
            <person name="Chao Y."/>
            <person name="Chu M."/>
            <person name="Cheng C."/>
            <person name="Hour A."/>
            <person name="Lee P."/>
            <person name="Lin S."/>
            <person name="Lin Y."/>
            <person name="Liou J."/>
            <person name="Liu S."/>
            <person name="Hsing Y."/>
            <person name="Raghuvanshi S."/>
            <person name="Mohanty A."/>
            <person name="Bharti A.K."/>
            <person name="Gaur A."/>
            <person name="Gupta V."/>
            <person name="Kumar D."/>
            <person name="Ravi V."/>
            <person name="Vij S."/>
            <person name="Kapur A."/>
            <person name="Khurana P."/>
            <person name="Khurana P."/>
            <person name="Khurana J.P."/>
            <person name="Tyagi A.K."/>
            <person name="Gaikwad K."/>
            <person name="Singh A."/>
            <person name="Dalal V."/>
            <person name="Srivastava S."/>
            <person name="Dixit A."/>
            <person name="Pal A.K."/>
            <person name="Ghazi I.A."/>
            <person name="Yadav M."/>
            <person name="Pandit A."/>
            <person name="Bhargava A."/>
            <person name="Sureshbabu K."/>
            <person name="Batra K."/>
            <person name="Sharma T.R."/>
            <person name="Mohapatra T."/>
            <person name="Singh N.K."/>
            <person name="Messing J."/>
            <person name="Nelson A.B."/>
            <person name="Fuks G."/>
            <person name="Kavchok S."/>
            <person name="Keizer G."/>
            <person name="Linton E."/>
            <person name="Llaca V."/>
            <person name="Song R."/>
            <person name="Tanyolac B."/>
            <person name="Young S."/>
            <person name="Ho-Il K."/>
            <person name="Hahn J.H."/>
            <person name="Sangsakoo G."/>
            <person name="Vanavichit A."/>
            <person name="de Mattos Luiz.A.T."/>
            <person name="Zimmer P.D."/>
            <person name="Malone G."/>
            <person name="Dellagostin O."/>
            <person name="de Oliveira A.C."/>
            <person name="Bevan M."/>
            <person name="Bancroft I."/>
            <person name="Minx P."/>
            <person name="Cordum H."/>
            <person name="Wilson R."/>
            <person name="Cheng Z."/>
            <person name="Jin W."/>
            <person name="Jiang J."/>
            <person name="Leong S.A."/>
            <person name="Iwama H."/>
            <person name="Gojobori T."/>
            <person name="Itoh T."/>
            <person name="Niimura Y."/>
            <person name="Fujii Y."/>
            <person name="Habara T."/>
            <person name="Sakai H."/>
            <person name="Sato Y."/>
            <person name="Wilson G."/>
            <person name="Kumar K."/>
            <person name="McCouch S."/>
            <person name="Juretic N."/>
            <person name="Hoen D."/>
            <person name="Wright S."/>
            <person name="Bruskiewich R."/>
            <person name="Bureau T."/>
            <person name="Miyao A."/>
            <person name="Hirochika H."/>
            <person name="Nishikawa T."/>
            <person name="Kadowaki K."/>
            <person name="Sugiura M."/>
            <person name="Burr B."/>
            <person name="Sasaki T."/>
        </authorList>
    </citation>
    <scope>NUCLEOTIDE SEQUENCE [LARGE SCALE GENOMIC DNA]</scope>
    <source>
        <strain evidence="3">cv. Nipponbare</strain>
    </source>
</reference>
<organism evidence="2 3">
    <name type="scientific">Oryza sativa subsp. japonica</name>
    <name type="common">Rice</name>
    <dbReference type="NCBI Taxonomy" id="39947"/>
    <lineage>
        <taxon>Eukaryota</taxon>
        <taxon>Viridiplantae</taxon>
        <taxon>Streptophyta</taxon>
        <taxon>Embryophyta</taxon>
        <taxon>Tracheophyta</taxon>
        <taxon>Spermatophyta</taxon>
        <taxon>Magnoliopsida</taxon>
        <taxon>Liliopsida</taxon>
        <taxon>Poales</taxon>
        <taxon>Poaceae</taxon>
        <taxon>BOP clade</taxon>
        <taxon>Oryzoideae</taxon>
        <taxon>Oryzeae</taxon>
        <taxon>Oryzinae</taxon>
        <taxon>Oryza</taxon>
        <taxon>Oryza sativa</taxon>
    </lineage>
</organism>
<reference evidence="2 3" key="3">
    <citation type="journal article" date="2013" name="Rice">
        <title>Improvement of the Oryza sativa Nipponbare reference genome using next generation sequence and optical map data.</title>
        <authorList>
            <person name="Kawahara Y."/>
            <person name="de la Bastide M."/>
            <person name="Hamilton J.P."/>
            <person name="Kanamori H."/>
            <person name="McCombie W.R."/>
            <person name="Ouyang S."/>
            <person name="Schwartz D.C."/>
            <person name="Tanaka T."/>
            <person name="Wu J."/>
            <person name="Zhou S."/>
            <person name="Childs K.L."/>
            <person name="Davidson R.M."/>
            <person name="Lin H."/>
            <person name="Quesada-Ocampo L."/>
            <person name="Vaillancourt B."/>
            <person name="Sakai H."/>
            <person name="Lee S.S."/>
            <person name="Kim J."/>
            <person name="Numa H."/>
            <person name="Itoh T."/>
            <person name="Buell C.R."/>
            <person name="Matsumoto T."/>
        </authorList>
    </citation>
    <scope>NUCLEOTIDE SEQUENCE [LARGE SCALE GENOMIC DNA]</scope>
    <source>
        <strain evidence="3">cv. Nipponbare</strain>
    </source>
</reference>
<reference evidence="2 3" key="2">
    <citation type="journal article" date="2013" name="Plant Cell Physiol.">
        <title>Rice Annotation Project Database (RAP-DB): an integrative and interactive database for rice genomics.</title>
        <authorList>
            <person name="Sakai H."/>
            <person name="Lee S.S."/>
            <person name="Tanaka T."/>
            <person name="Numa H."/>
            <person name="Kim J."/>
            <person name="Kawahara Y."/>
            <person name="Wakimoto H."/>
            <person name="Yang C.C."/>
            <person name="Iwamoto M."/>
            <person name="Abe T."/>
            <person name="Yamada Y."/>
            <person name="Muto A."/>
            <person name="Inokuchi H."/>
            <person name="Ikemura T."/>
            <person name="Matsumoto T."/>
            <person name="Sasaki T."/>
            <person name="Itoh T."/>
        </authorList>
    </citation>
    <scope>NUCLEOTIDE SEQUENCE [LARGE SCALE GENOMIC DNA]</scope>
    <source>
        <strain evidence="3">cv. Nipponbare</strain>
    </source>
</reference>
<feature type="compositionally biased region" description="Low complexity" evidence="1">
    <location>
        <begin position="55"/>
        <end position="72"/>
    </location>
</feature>
<gene>
    <name evidence="2" type="ordered locus">Os08g0560401</name>
    <name evidence="2" type="ORF">OSNPB_080560401</name>
</gene>
<accession>A0A0P0XJ76</accession>
<dbReference type="EMBL" id="AP014964">
    <property type="protein sequence ID" value="BAT06695.1"/>
    <property type="molecule type" value="Genomic_DNA"/>
</dbReference>
<protein>
    <submittedName>
        <fullName evidence="2">Os08g0560401 protein</fullName>
    </submittedName>
</protein>
<feature type="region of interest" description="Disordered" evidence="1">
    <location>
        <begin position="42"/>
        <end position="72"/>
    </location>
</feature>
<sequence length="72" mass="8042">MPDLDDSVGLVSVGAAVVAEGRGGGRAVEAEHVALVPRRRRVRPARQEEARRQQRLQPLRQPRRPCCALRHQ</sequence>
<dbReference type="Proteomes" id="UP000059680">
    <property type="component" value="Chromosome 8"/>
</dbReference>
<proteinExistence type="predicted"/>
<evidence type="ECO:0000313" key="3">
    <source>
        <dbReference type="Proteomes" id="UP000059680"/>
    </source>
</evidence>
<evidence type="ECO:0000313" key="2">
    <source>
        <dbReference type="EMBL" id="BAT06695.1"/>
    </source>
</evidence>
<dbReference type="AlphaFoldDB" id="A0A0P0XJ76"/>